<dbReference type="EMBL" id="KV426507">
    <property type="protein sequence ID" value="KZV80221.1"/>
    <property type="molecule type" value="Genomic_DNA"/>
</dbReference>
<dbReference type="OrthoDB" id="2269034at2759"/>
<gene>
    <name evidence="2" type="ORF">EXIGLDRAFT_845753</name>
</gene>
<dbReference type="PROSITE" id="PS50181">
    <property type="entry name" value="FBOX"/>
    <property type="match status" value="1"/>
</dbReference>
<evidence type="ECO:0000313" key="2">
    <source>
        <dbReference type="EMBL" id="KZV80221.1"/>
    </source>
</evidence>
<evidence type="ECO:0000259" key="1">
    <source>
        <dbReference type="PROSITE" id="PS50181"/>
    </source>
</evidence>
<dbReference type="Gene3D" id="1.20.1280.50">
    <property type="match status" value="1"/>
</dbReference>
<reference evidence="2 3" key="1">
    <citation type="journal article" date="2016" name="Mol. Biol. Evol.">
        <title>Comparative Genomics of Early-Diverging Mushroom-Forming Fungi Provides Insights into the Origins of Lignocellulose Decay Capabilities.</title>
        <authorList>
            <person name="Nagy L.G."/>
            <person name="Riley R."/>
            <person name="Tritt A."/>
            <person name="Adam C."/>
            <person name="Daum C."/>
            <person name="Floudas D."/>
            <person name="Sun H."/>
            <person name="Yadav J.S."/>
            <person name="Pangilinan J."/>
            <person name="Larsson K.H."/>
            <person name="Matsuura K."/>
            <person name="Barry K."/>
            <person name="Labutti K."/>
            <person name="Kuo R."/>
            <person name="Ohm R.A."/>
            <person name="Bhattacharya S.S."/>
            <person name="Shirouzu T."/>
            <person name="Yoshinaga Y."/>
            <person name="Martin F.M."/>
            <person name="Grigoriev I.V."/>
            <person name="Hibbett D.S."/>
        </authorList>
    </citation>
    <scope>NUCLEOTIDE SEQUENCE [LARGE SCALE GENOMIC DNA]</scope>
    <source>
        <strain evidence="2 3">HHB12029</strain>
    </source>
</reference>
<dbReference type="InterPro" id="IPR036047">
    <property type="entry name" value="F-box-like_dom_sf"/>
</dbReference>
<feature type="domain" description="F-box" evidence="1">
    <location>
        <begin position="65"/>
        <end position="112"/>
    </location>
</feature>
<dbReference type="InterPro" id="IPR032675">
    <property type="entry name" value="LRR_dom_sf"/>
</dbReference>
<organism evidence="2 3">
    <name type="scientific">Exidia glandulosa HHB12029</name>
    <dbReference type="NCBI Taxonomy" id="1314781"/>
    <lineage>
        <taxon>Eukaryota</taxon>
        <taxon>Fungi</taxon>
        <taxon>Dikarya</taxon>
        <taxon>Basidiomycota</taxon>
        <taxon>Agaricomycotina</taxon>
        <taxon>Agaricomycetes</taxon>
        <taxon>Auriculariales</taxon>
        <taxon>Exidiaceae</taxon>
        <taxon>Exidia</taxon>
    </lineage>
</organism>
<dbReference type="Gene3D" id="3.80.10.10">
    <property type="entry name" value="Ribonuclease Inhibitor"/>
    <property type="match status" value="1"/>
</dbReference>
<dbReference type="AlphaFoldDB" id="A0A165BAX1"/>
<dbReference type="Proteomes" id="UP000077266">
    <property type="component" value="Unassembled WGS sequence"/>
</dbReference>
<evidence type="ECO:0000313" key="3">
    <source>
        <dbReference type="Proteomes" id="UP000077266"/>
    </source>
</evidence>
<name>A0A165BAX1_EXIGL</name>
<protein>
    <recommendedName>
        <fullName evidence="1">F-box domain-containing protein</fullName>
    </recommendedName>
</protein>
<keyword evidence="3" id="KW-1185">Reference proteome</keyword>
<dbReference type="InParanoid" id="A0A165BAX1"/>
<dbReference type="SUPFAM" id="SSF81383">
    <property type="entry name" value="F-box domain"/>
    <property type="match status" value="1"/>
</dbReference>
<sequence>MASSFQPDDLPAPLARQLDGLVHNIFVTALQGCAADAASATRISSAIKDRVSSALSPALRAHNSALVCARVPAEVWCEIWERLDLRNRLAVTRVSHAWRVMATSTPRIWSRLNFYSSLHGTDCDCEDCGEESNPDYQSSNFSNFECALKWSRPYPLSVRIYIDAIFCDDREIIELAQALEPHTPHLRTITFVTGDGRALPAFFNAFQEFPALEQLELIALRDEYGIMTSVEPEDAVFESRCSLPMLKDLESDWPLTSAVPTEQLLHVPQLESLTCVFVSEDNLISTLSACPMLETLHLNMRLAGANYALEATLPDFHRTDDLRNLLSHLTSIYISSITFGSDMAKALDLPSCPRIDLELQKSSRTQAYQGPLMDVLWNTAPVSDLTVGSRQVAEAINLGFFGGHWRVVVEGRDITGRVRRLLVPQGADHLSRIWPQVPFATSASVTIHADTWFWSTGFSEKPATTSFHRVHHLTLIVSYEGGIENIDLSKFVDFYVEIAEKEEAHVYFPELQELVIRAVQPTKRVRRTSRAELSRLVCAIIGRDTGPLPRVILQGISLKGTSRASDESGLVVEIQTSWKHWKEHAA</sequence>
<proteinExistence type="predicted"/>
<accession>A0A165BAX1</accession>
<dbReference type="InterPro" id="IPR001810">
    <property type="entry name" value="F-box_dom"/>
</dbReference>